<protein>
    <submittedName>
        <fullName evidence="7">MFS sugar transporter protein</fullName>
    </submittedName>
</protein>
<dbReference type="GO" id="GO:0016020">
    <property type="term" value="C:membrane"/>
    <property type="evidence" value="ECO:0007669"/>
    <property type="project" value="UniProtKB-SubCell"/>
</dbReference>
<dbReference type="Proteomes" id="UP000452235">
    <property type="component" value="Unassembled WGS sequence"/>
</dbReference>
<name>A0A5M3Z3L3_ASPTE</name>
<keyword evidence="4" id="KW-0812">Transmembrane</keyword>
<sequence>MARDDPLKTKTVEHVEEQVLASLTEEDVWRMSKEALDLRSWTGFRLCLILFVQGCNQAGYGIDWAVISGINSYKSWHAYFGFGSSGGTYGLIAALMNIGMVCGAPFLSLADIIGRRGINFAGNLLVIAASVLQGCSTNLSMFMAGRFLMGFGSALLSSSQYIGEIAPVHLRGLMVGIFGACFQVGSLAMTGAMIGLSHMDGNWNWRVPLWLEALFPAIVCISIYLITPESPRYYVKRGKLDKARQVVAKYHTTTGDVNQPIVDVVISQIEASIENDRAGYTSFWDYRVFFTRAVRYRLLVLFLYSIFQQWNGGGIITYYMVPALETIGIEDGIQQLGIQLGTTATYFVFTACGALIIDRFRRRHLVFAGLGTMIVFETAVTITSWQYSLSASRAAAALTILWVYLYQTFSALLVATMHNLYPVEILSLALRAKGMGLYGLIQGGAGAVQTYGIGVGIEKLGYKIWVVYIVYNCIQLVLSYFIFPETKGLSLEEIDAVFETPGVAPVKMSLDIQKAKKEMEEANRGFLG</sequence>
<evidence type="ECO:0000256" key="6">
    <source>
        <dbReference type="ARBA" id="ARBA00023136"/>
    </source>
</evidence>
<dbReference type="InterPro" id="IPR020846">
    <property type="entry name" value="MFS_dom"/>
</dbReference>
<evidence type="ECO:0000256" key="1">
    <source>
        <dbReference type="ARBA" id="ARBA00004141"/>
    </source>
</evidence>
<dbReference type="InterPro" id="IPR005828">
    <property type="entry name" value="MFS_sugar_transport-like"/>
</dbReference>
<evidence type="ECO:0000313" key="7">
    <source>
        <dbReference type="EMBL" id="GFF20177.1"/>
    </source>
</evidence>
<dbReference type="SUPFAM" id="SSF103473">
    <property type="entry name" value="MFS general substrate transporter"/>
    <property type="match status" value="1"/>
</dbReference>
<evidence type="ECO:0000256" key="5">
    <source>
        <dbReference type="ARBA" id="ARBA00022989"/>
    </source>
</evidence>
<evidence type="ECO:0000313" key="8">
    <source>
        <dbReference type="Proteomes" id="UP000452235"/>
    </source>
</evidence>
<dbReference type="Pfam" id="PF00083">
    <property type="entry name" value="Sugar_tr"/>
    <property type="match status" value="1"/>
</dbReference>
<dbReference type="InterPro" id="IPR036259">
    <property type="entry name" value="MFS_trans_sf"/>
</dbReference>
<dbReference type="PROSITE" id="PS50850">
    <property type="entry name" value="MFS"/>
    <property type="match status" value="1"/>
</dbReference>
<keyword evidence="3" id="KW-0813">Transport</keyword>
<gene>
    <name evidence="7" type="ORF">ATEIFO6365_0011043900</name>
</gene>
<dbReference type="Gene3D" id="1.20.1250.20">
    <property type="entry name" value="MFS general substrate transporter like domains"/>
    <property type="match status" value="1"/>
</dbReference>
<evidence type="ECO:0000256" key="3">
    <source>
        <dbReference type="ARBA" id="ARBA00022448"/>
    </source>
</evidence>
<accession>A0A5M3Z3L3</accession>
<dbReference type="OrthoDB" id="65569at2759"/>
<dbReference type="GO" id="GO:0005351">
    <property type="term" value="F:carbohydrate:proton symporter activity"/>
    <property type="evidence" value="ECO:0007669"/>
    <property type="project" value="TreeGrafter"/>
</dbReference>
<dbReference type="PANTHER" id="PTHR48022">
    <property type="entry name" value="PLASTIDIC GLUCOSE TRANSPORTER 4"/>
    <property type="match status" value="1"/>
</dbReference>
<dbReference type="AlphaFoldDB" id="A0A5M3Z3L3"/>
<dbReference type="FunFam" id="1.20.1250.20:FF:000134">
    <property type="entry name" value="MFS sugar transporter protein"/>
    <property type="match status" value="1"/>
</dbReference>
<keyword evidence="7" id="KW-0762">Sugar transport</keyword>
<reference evidence="7 8" key="1">
    <citation type="submission" date="2020-01" db="EMBL/GenBank/DDBJ databases">
        <title>Aspergillus terreus IFO 6365 whole genome shotgun sequence.</title>
        <authorList>
            <person name="Kanamasa S."/>
            <person name="Takahashi H."/>
        </authorList>
    </citation>
    <scope>NUCLEOTIDE SEQUENCE [LARGE SCALE GENOMIC DNA]</scope>
    <source>
        <strain evidence="7 8">IFO 6365</strain>
    </source>
</reference>
<organism evidence="7 8">
    <name type="scientific">Aspergillus terreus</name>
    <dbReference type="NCBI Taxonomy" id="33178"/>
    <lineage>
        <taxon>Eukaryota</taxon>
        <taxon>Fungi</taxon>
        <taxon>Dikarya</taxon>
        <taxon>Ascomycota</taxon>
        <taxon>Pezizomycotina</taxon>
        <taxon>Eurotiomycetes</taxon>
        <taxon>Eurotiomycetidae</taxon>
        <taxon>Eurotiales</taxon>
        <taxon>Aspergillaceae</taxon>
        <taxon>Aspergillus</taxon>
        <taxon>Aspergillus subgen. Circumdati</taxon>
    </lineage>
</organism>
<dbReference type="InterPro" id="IPR050360">
    <property type="entry name" value="MFS_Sugar_Transporters"/>
</dbReference>
<comment type="similarity">
    <text evidence="2">Belongs to the major facilitator superfamily. Sugar transporter (TC 2.A.1.1) family.</text>
</comment>
<keyword evidence="6" id="KW-0472">Membrane</keyword>
<evidence type="ECO:0000256" key="4">
    <source>
        <dbReference type="ARBA" id="ARBA00022692"/>
    </source>
</evidence>
<evidence type="ECO:0000256" key="2">
    <source>
        <dbReference type="ARBA" id="ARBA00010992"/>
    </source>
</evidence>
<comment type="caution">
    <text evidence="7">The sequence shown here is derived from an EMBL/GenBank/DDBJ whole genome shotgun (WGS) entry which is preliminary data.</text>
</comment>
<dbReference type="EMBL" id="BLJY01000011">
    <property type="protein sequence ID" value="GFF20177.1"/>
    <property type="molecule type" value="Genomic_DNA"/>
</dbReference>
<keyword evidence="8" id="KW-1185">Reference proteome</keyword>
<dbReference type="PANTHER" id="PTHR48022:SF13">
    <property type="entry name" value="MAJOR FACILITATOR SUPERFAMILY (MFS) PROFILE DOMAIN-CONTAINING PROTEIN"/>
    <property type="match status" value="1"/>
</dbReference>
<proteinExistence type="inferred from homology"/>
<comment type="subcellular location">
    <subcellularLocation>
        <location evidence="1">Membrane</location>
        <topology evidence="1">Multi-pass membrane protein</topology>
    </subcellularLocation>
</comment>
<keyword evidence="5" id="KW-1133">Transmembrane helix</keyword>
<dbReference type="VEuPathDB" id="FungiDB:ATEG_04137"/>